<evidence type="ECO:0000313" key="3">
    <source>
        <dbReference type="Proteomes" id="UP000546642"/>
    </source>
</evidence>
<keyword evidence="1" id="KW-0472">Membrane</keyword>
<keyword evidence="3" id="KW-1185">Reference proteome</keyword>
<dbReference type="Proteomes" id="UP000546642">
    <property type="component" value="Unassembled WGS sequence"/>
</dbReference>
<dbReference type="EMBL" id="JACHDS010000001">
    <property type="protein sequence ID" value="MBB6171209.1"/>
    <property type="molecule type" value="Genomic_DNA"/>
</dbReference>
<keyword evidence="1" id="KW-0812">Transmembrane</keyword>
<dbReference type="RefSeq" id="WP_184074436.1">
    <property type="nucleotide sequence ID" value="NZ_JACHDS010000001.1"/>
</dbReference>
<name>A0A7W9YFN5_9ACTN</name>
<sequence>MLDSPVLWVIMFGLPIIVIVTIVSLAYYHTTEVQDDGRDDEPSGPTEG</sequence>
<comment type="caution">
    <text evidence="2">The sequence shown here is derived from an EMBL/GenBank/DDBJ whole genome shotgun (WGS) entry which is preliminary data.</text>
</comment>
<organism evidence="2 3">
    <name type="scientific">Nocardiopsis mwathae</name>
    <dbReference type="NCBI Taxonomy" id="1472723"/>
    <lineage>
        <taxon>Bacteria</taxon>
        <taxon>Bacillati</taxon>
        <taxon>Actinomycetota</taxon>
        <taxon>Actinomycetes</taxon>
        <taxon>Streptosporangiales</taxon>
        <taxon>Nocardiopsidaceae</taxon>
        <taxon>Nocardiopsis</taxon>
    </lineage>
</organism>
<evidence type="ECO:0000313" key="2">
    <source>
        <dbReference type="EMBL" id="MBB6171209.1"/>
    </source>
</evidence>
<accession>A0A7W9YFN5</accession>
<gene>
    <name evidence="2" type="ORF">HNR23_001269</name>
</gene>
<keyword evidence="1" id="KW-1133">Transmembrane helix</keyword>
<evidence type="ECO:0000256" key="1">
    <source>
        <dbReference type="SAM" id="Phobius"/>
    </source>
</evidence>
<protein>
    <submittedName>
        <fullName evidence="2">Uncharacterized protein</fullName>
    </submittedName>
</protein>
<proteinExistence type="predicted"/>
<dbReference type="AlphaFoldDB" id="A0A7W9YFN5"/>
<feature type="transmembrane region" description="Helical" evidence="1">
    <location>
        <begin position="6"/>
        <end position="28"/>
    </location>
</feature>
<reference evidence="2 3" key="1">
    <citation type="submission" date="2020-08" db="EMBL/GenBank/DDBJ databases">
        <title>Sequencing the genomes of 1000 actinobacteria strains.</title>
        <authorList>
            <person name="Klenk H.-P."/>
        </authorList>
    </citation>
    <scope>NUCLEOTIDE SEQUENCE [LARGE SCALE GENOMIC DNA]</scope>
    <source>
        <strain evidence="2 3">DSM 46659</strain>
    </source>
</reference>